<dbReference type="SMART" id="SM00178">
    <property type="entry name" value="SAR"/>
    <property type="match status" value="1"/>
</dbReference>
<evidence type="ECO:0000313" key="7">
    <source>
        <dbReference type="Proteomes" id="UP000290572"/>
    </source>
</evidence>
<keyword evidence="4" id="KW-0460">Magnesium</keyword>
<evidence type="ECO:0000313" key="6">
    <source>
        <dbReference type="EMBL" id="RXN28371.1"/>
    </source>
</evidence>
<feature type="binding site" evidence="4">
    <location>
        <position position="106"/>
    </location>
    <ligand>
        <name>Mg(2+)</name>
        <dbReference type="ChEBI" id="CHEBI:18420"/>
    </ligand>
</feature>
<dbReference type="STRING" id="84645.A0A498N6B9"/>
<dbReference type="PANTHER" id="PTHR46724:SF2">
    <property type="entry name" value="ADP-RIBOSYLATION FACTOR-LIKE PROTEIN 9"/>
    <property type="match status" value="1"/>
</dbReference>
<keyword evidence="8" id="KW-1267">Proteomics identification</keyword>
<dbReference type="GO" id="GO:0046872">
    <property type="term" value="F:metal ion binding"/>
    <property type="evidence" value="ECO:0007669"/>
    <property type="project" value="UniProtKB-KW"/>
</dbReference>
<dbReference type="GO" id="GO:0005525">
    <property type="term" value="F:GTP binding"/>
    <property type="evidence" value="ECO:0007669"/>
    <property type="project" value="UniProtKB-KW"/>
</dbReference>
<dbReference type="SMART" id="SM00177">
    <property type="entry name" value="ARF"/>
    <property type="match status" value="1"/>
</dbReference>
<dbReference type="SUPFAM" id="SSF52540">
    <property type="entry name" value="P-loop containing nucleoside triphosphate hydrolases"/>
    <property type="match status" value="1"/>
</dbReference>
<dbReference type="InterPro" id="IPR006623">
    <property type="entry name" value="THEG"/>
</dbReference>
<feature type="binding site" evidence="4">
    <location>
        <position position="88"/>
    </location>
    <ligand>
        <name>Mg(2+)</name>
        <dbReference type="ChEBI" id="CHEBI:18420"/>
    </ligand>
</feature>
<dbReference type="Gene3D" id="3.40.50.300">
    <property type="entry name" value="P-loop containing nucleotide triphosphate hydrolases"/>
    <property type="match status" value="1"/>
</dbReference>
<dbReference type="InterPro" id="IPR027417">
    <property type="entry name" value="P-loop_NTPase"/>
</dbReference>
<organism evidence="6 7">
    <name type="scientific">Labeo rohita</name>
    <name type="common">Indian major carp</name>
    <name type="synonym">Cyprinus rohita</name>
    <dbReference type="NCBI Taxonomy" id="84645"/>
    <lineage>
        <taxon>Eukaryota</taxon>
        <taxon>Metazoa</taxon>
        <taxon>Chordata</taxon>
        <taxon>Craniata</taxon>
        <taxon>Vertebrata</taxon>
        <taxon>Euteleostomi</taxon>
        <taxon>Actinopterygii</taxon>
        <taxon>Neopterygii</taxon>
        <taxon>Teleostei</taxon>
        <taxon>Ostariophysi</taxon>
        <taxon>Cypriniformes</taxon>
        <taxon>Cyprinidae</taxon>
        <taxon>Labeoninae</taxon>
        <taxon>Labeonini</taxon>
        <taxon>Labeo</taxon>
    </lineage>
</organism>
<evidence type="ECO:0000256" key="1">
    <source>
        <dbReference type="ARBA" id="ARBA00022741"/>
    </source>
</evidence>
<comment type="caution">
    <text evidence="6">The sequence shown here is derived from an EMBL/GenBank/DDBJ whole genome shotgun (WGS) entry which is preliminary data.</text>
</comment>
<evidence type="ECO:0007829" key="8">
    <source>
        <dbReference type="PeptideAtlas" id="A0A498N6B9"/>
    </source>
</evidence>
<dbReference type="Pfam" id="PF14912">
    <property type="entry name" value="THEG"/>
    <property type="match status" value="3"/>
</dbReference>
<evidence type="ECO:0000256" key="3">
    <source>
        <dbReference type="PIRSR" id="PIRSR606689-1"/>
    </source>
</evidence>
<dbReference type="Pfam" id="PF00025">
    <property type="entry name" value="Arf"/>
    <property type="match status" value="1"/>
</dbReference>
<feature type="region of interest" description="Disordered" evidence="5">
    <location>
        <begin position="36"/>
        <end position="55"/>
    </location>
</feature>
<sequence>MPGAREIGLVGAALALTGGVACAVCYLMSKTQEPKKKVKDELNADGSGKEHVHKANKTETALKTPLISEPRTARTQVLVLGLDGAGKTSLLHCFATGSLEQDVSPTQGFNAVSINKEDLQIEFLEIGGTEKLRDYWRMYLSKARVLVFVVDSSDPERFPLAKRLLHQLLSADPCLPLVLLANKQDVSGARGITDLYEALDLGNVGDGHRLSVIGTQVKKGKSEANAGVQDARDLIIEMMILTWGNQESIRPLSRSALQAVPSPRIKALAQPKKDFSFQIQLSSPHSFFCEHDCPIWHLSPSVRNVVISPRVLQLANPKTNHPNFTSNRQNVQTFISYAAQTAKMTSRLEQLSLPKLRKNRHFYDPGRPESPIRTVSRGARNATASARLQALSTPKALSKDYIPPREPIWQP</sequence>
<gene>
    <name evidence="6" type="ORF">ROHU_019314</name>
</gene>
<keyword evidence="4" id="KW-0479">Metal-binding</keyword>
<feature type="compositionally biased region" description="Basic and acidic residues" evidence="5">
    <location>
        <begin position="36"/>
        <end position="50"/>
    </location>
</feature>
<dbReference type="PROSITE" id="PS51417">
    <property type="entry name" value="ARF"/>
    <property type="match status" value="1"/>
</dbReference>
<keyword evidence="7" id="KW-1185">Reference proteome</keyword>
<name>A0A498N6B9_LABRO</name>
<feature type="binding site" evidence="3">
    <location>
        <begin position="81"/>
        <end position="88"/>
    </location>
    <ligand>
        <name>GTP</name>
        <dbReference type="ChEBI" id="CHEBI:37565"/>
    </ligand>
</feature>
<dbReference type="EMBL" id="QBIY01011869">
    <property type="protein sequence ID" value="RXN28371.1"/>
    <property type="molecule type" value="Genomic_DNA"/>
</dbReference>
<dbReference type="PROSITE" id="PS51419">
    <property type="entry name" value="RAB"/>
    <property type="match status" value="1"/>
</dbReference>
<feature type="binding site" evidence="3">
    <location>
        <position position="128"/>
    </location>
    <ligand>
        <name>GTP</name>
        <dbReference type="ChEBI" id="CHEBI:37565"/>
    </ligand>
</feature>
<feature type="region of interest" description="Disordered" evidence="5">
    <location>
        <begin position="359"/>
        <end position="378"/>
    </location>
</feature>
<proteinExistence type="evidence at protein level"/>
<dbReference type="PRINTS" id="PR00328">
    <property type="entry name" value="SAR1GTPBP"/>
</dbReference>
<protein>
    <submittedName>
        <fullName evidence="6">ADP-ribosylation factor 9</fullName>
    </submittedName>
</protein>
<dbReference type="PROSITE" id="PS51257">
    <property type="entry name" value="PROKAR_LIPOPROTEIN"/>
    <property type="match status" value="1"/>
</dbReference>
<reference evidence="6 7" key="1">
    <citation type="submission" date="2018-03" db="EMBL/GenBank/DDBJ databases">
        <title>Draft genome sequence of Rohu Carp (Labeo rohita).</title>
        <authorList>
            <person name="Das P."/>
            <person name="Kushwaha B."/>
            <person name="Joshi C.G."/>
            <person name="Kumar D."/>
            <person name="Nagpure N.S."/>
            <person name="Sahoo L."/>
            <person name="Das S.P."/>
            <person name="Bit A."/>
            <person name="Patnaik S."/>
            <person name="Meher P.K."/>
            <person name="Jayasankar P."/>
            <person name="Koringa P.G."/>
            <person name="Patel N.V."/>
            <person name="Hinsu A.T."/>
            <person name="Kumar R."/>
            <person name="Pandey M."/>
            <person name="Agarwal S."/>
            <person name="Srivastava S."/>
            <person name="Singh M."/>
            <person name="Iquebal M.A."/>
            <person name="Jaiswal S."/>
            <person name="Angadi U.B."/>
            <person name="Kumar N."/>
            <person name="Raza M."/>
            <person name="Shah T.M."/>
            <person name="Rai A."/>
            <person name="Jena J.K."/>
        </authorList>
    </citation>
    <scope>NUCLEOTIDE SEQUENCE [LARGE SCALE GENOMIC DNA]</scope>
    <source>
        <strain evidence="6">DASCIFA01</strain>
        <tissue evidence="6">Testis</tissue>
    </source>
</reference>
<evidence type="ECO:0000256" key="5">
    <source>
        <dbReference type="SAM" id="MobiDB-lite"/>
    </source>
</evidence>
<dbReference type="PANTHER" id="PTHR46724">
    <property type="entry name" value="ADP-RIBOSYLATION FACTOR-LIKE PROTEIN 9-RELATED"/>
    <property type="match status" value="1"/>
</dbReference>
<feature type="binding site" evidence="3">
    <location>
        <begin position="182"/>
        <end position="185"/>
    </location>
    <ligand>
        <name>GTP</name>
        <dbReference type="ChEBI" id="CHEBI:37565"/>
    </ligand>
</feature>
<keyword evidence="2 3" id="KW-0342">GTP-binding</keyword>
<dbReference type="InterPro" id="IPR053254">
    <property type="entry name" value="Arf-like_GTPase"/>
</dbReference>
<accession>A0A498N6B9</accession>
<keyword evidence="1 3" id="KW-0547">Nucleotide-binding</keyword>
<evidence type="ECO:0000256" key="2">
    <source>
        <dbReference type="ARBA" id="ARBA00023134"/>
    </source>
</evidence>
<dbReference type="SMART" id="SM00705">
    <property type="entry name" value="THEG"/>
    <property type="match status" value="4"/>
</dbReference>
<dbReference type="AlphaFoldDB" id="A0A498N6B9"/>
<dbReference type="GO" id="GO:0003924">
    <property type="term" value="F:GTPase activity"/>
    <property type="evidence" value="ECO:0007669"/>
    <property type="project" value="InterPro"/>
</dbReference>
<dbReference type="Proteomes" id="UP000290572">
    <property type="component" value="Unassembled WGS sequence"/>
</dbReference>
<evidence type="ECO:0000256" key="4">
    <source>
        <dbReference type="PIRSR" id="PIRSR606689-2"/>
    </source>
</evidence>
<dbReference type="InterPro" id="IPR006689">
    <property type="entry name" value="Small_GTPase_ARF/SAR"/>
</dbReference>